<dbReference type="InterPro" id="IPR051218">
    <property type="entry name" value="Sec_MonoDiacylglyc_Lipase"/>
</dbReference>
<dbReference type="Pfam" id="PF01764">
    <property type="entry name" value="Lipase_3"/>
    <property type="match status" value="1"/>
</dbReference>
<protein>
    <submittedName>
        <fullName evidence="2">Lipase family protein</fullName>
    </submittedName>
</protein>
<dbReference type="InterPro" id="IPR002921">
    <property type="entry name" value="Fungal_lipase-type"/>
</dbReference>
<dbReference type="Proteomes" id="UP000886667">
    <property type="component" value="Unassembled WGS sequence"/>
</dbReference>
<dbReference type="SUPFAM" id="SSF53474">
    <property type="entry name" value="alpha/beta-Hydrolases"/>
    <property type="match status" value="1"/>
</dbReference>
<proteinExistence type="predicted"/>
<dbReference type="InterPro" id="IPR029058">
    <property type="entry name" value="AB_hydrolase_fold"/>
</dbReference>
<dbReference type="AlphaFoldDB" id="A0A9E4N384"/>
<dbReference type="CDD" id="cd00519">
    <property type="entry name" value="Lipase_3"/>
    <property type="match status" value="1"/>
</dbReference>
<dbReference type="Gene3D" id="3.40.50.1820">
    <property type="entry name" value="alpha/beta hydrolase"/>
    <property type="match status" value="1"/>
</dbReference>
<dbReference type="PANTHER" id="PTHR45856:SF24">
    <property type="entry name" value="FUNGAL LIPASE-LIKE DOMAIN-CONTAINING PROTEIN"/>
    <property type="match status" value="1"/>
</dbReference>
<reference evidence="2" key="1">
    <citation type="journal article" date="2021" name="Proc. Natl. Acad. Sci. U.S.A.">
        <title>Global biogeography of chemosynthetic symbionts reveals both localized and globally distributed symbiont groups. .</title>
        <authorList>
            <person name="Osvatic J.T."/>
            <person name="Wilkins L.G.E."/>
            <person name="Leibrecht L."/>
            <person name="Leray M."/>
            <person name="Zauner S."/>
            <person name="Polzin J."/>
            <person name="Camacho Y."/>
            <person name="Gros O."/>
            <person name="van Gils J.A."/>
            <person name="Eisen J.A."/>
            <person name="Petersen J.M."/>
            <person name="Yuen B."/>
        </authorList>
    </citation>
    <scope>NUCLEOTIDE SEQUENCE</scope>
    <source>
        <strain evidence="2">MAGclacostrist064TRANS</strain>
    </source>
</reference>
<name>A0A9E4N384_9GAMM</name>
<accession>A0A9E4N384</accession>
<evidence type="ECO:0000313" key="3">
    <source>
        <dbReference type="Proteomes" id="UP000886667"/>
    </source>
</evidence>
<comment type="caution">
    <text evidence="2">The sequence shown here is derived from an EMBL/GenBank/DDBJ whole genome shotgun (WGS) entry which is preliminary data.</text>
</comment>
<sequence length="305" mass="33590">MASENDIRKLNAERIELLIECSIQAYNALSETQIAQCAVDKVIAPAGFELIDSWSGVDSVFGREKTVETYGVVFRSRSAPWRYVFAFRGTDSALDMLDDCGVEPQAFVPLESDAPVPDQVRVESGFNEIYTSGNGSVASMQTQLFALIDQYQHSSQQPSEIYITGHSLGGALCQLFTLDLALSRPEISAENINFASPRVGNKAFVEFYAAQAHHPTLRVVNVHDAVPHLPPTELGFRHHSSVYLIAFHATDILGKMDLKVAHSSDNYQAVIRCARRSGVGGCNNKRLQVAERLTICSELPAQEDR</sequence>
<feature type="domain" description="Fungal lipase-type" evidence="1">
    <location>
        <begin position="84"/>
        <end position="232"/>
    </location>
</feature>
<dbReference type="EMBL" id="JAEPCM010000103">
    <property type="protein sequence ID" value="MCG7945457.1"/>
    <property type="molecule type" value="Genomic_DNA"/>
</dbReference>
<evidence type="ECO:0000313" key="2">
    <source>
        <dbReference type="EMBL" id="MCG7945457.1"/>
    </source>
</evidence>
<gene>
    <name evidence="2" type="ORF">JAZ07_03825</name>
</gene>
<organism evidence="2 3">
    <name type="scientific">Candidatus Thiodiazotropha taylori</name>
    <dbReference type="NCBI Taxonomy" id="2792791"/>
    <lineage>
        <taxon>Bacteria</taxon>
        <taxon>Pseudomonadati</taxon>
        <taxon>Pseudomonadota</taxon>
        <taxon>Gammaproteobacteria</taxon>
        <taxon>Chromatiales</taxon>
        <taxon>Sedimenticolaceae</taxon>
        <taxon>Candidatus Thiodiazotropha</taxon>
    </lineage>
</organism>
<dbReference type="GO" id="GO:0006629">
    <property type="term" value="P:lipid metabolic process"/>
    <property type="evidence" value="ECO:0007669"/>
    <property type="project" value="InterPro"/>
</dbReference>
<dbReference type="PANTHER" id="PTHR45856">
    <property type="entry name" value="ALPHA/BETA-HYDROLASES SUPERFAMILY PROTEIN"/>
    <property type="match status" value="1"/>
</dbReference>
<evidence type="ECO:0000259" key="1">
    <source>
        <dbReference type="Pfam" id="PF01764"/>
    </source>
</evidence>